<keyword evidence="2" id="KW-1185">Reference proteome</keyword>
<comment type="caution">
    <text evidence="1">The sequence shown here is derived from an EMBL/GenBank/DDBJ whole genome shotgun (WGS) entry which is preliminary data.</text>
</comment>
<dbReference type="AlphaFoldDB" id="A0A421AX54"/>
<proteinExistence type="predicted"/>
<dbReference type="Proteomes" id="UP000282454">
    <property type="component" value="Unassembled WGS sequence"/>
</dbReference>
<evidence type="ECO:0000313" key="2">
    <source>
        <dbReference type="Proteomes" id="UP000282454"/>
    </source>
</evidence>
<accession>A0A421AX54</accession>
<gene>
    <name evidence="1" type="ORF">CLV68_5972</name>
</gene>
<dbReference type="EMBL" id="RCDD01000007">
    <property type="protein sequence ID" value="RLK54422.1"/>
    <property type="molecule type" value="Genomic_DNA"/>
</dbReference>
<protein>
    <submittedName>
        <fullName evidence="1">Uncharacterized protein</fullName>
    </submittedName>
</protein>
<name>A0A421AX54_9PSEU</name>
<sequence>MLCHQRESTPTGEHVWPSWLLRKLFPPNDGPYSVERKGPGEIPDVVWQGSSFNRVKLPCCAACNGRLNTRFEAACRGVVERLVGQHDDPVLDTDDTGRLGLWLVKTTLLLSHPAAVNSSGTIPAERWDADRLPQNDLYAWLTNDGPPPDGLSAWLSRVDADAVARQHQPLMSLPTVVADGQNTHFLVRSQGFLTWEITLLYHPGWPVTHPLEPAGQSARVWPPRTEPLDLDALPAIDRYAVAWAHGPELWFAEGTYRPDTLPPLTDVGTGHQIPGVIFARP</sequence>
<evidence type="ECO:0000313" key="1">
    <source>
        <dbReference type="EMBL" id="RLK54422.1"/>
    </source>
</evidence>
<reference evidence="1 2" key="1">
    <citation type="submission" date="2018-10" db="EMBL/GenBank/DDBJ databases">
        <title>Genomic Encyclopedia of Archaeal and Bacterial Type Strains, Phase II (KMG-II): from individual species to whole genera.</title>
        <authorList>
            <person name="Goeker M."/>
        </authorList>
    </citation>
    <scope>NUCLEOTIDE SEQUENCE [LARGE SCALE GENOMIC DNA]</scope>
    <source>
        <strain evidence="1 2">DSM 45657</strain>
    </source>
</reference>
<organism evidence="1 2">
    <name type="scientific">Actinokineospora cianjurensis</name>
    <dbReference type="NCBI Taxonomy" id="585224"/>
    <lineage>
        <taxon>Bacteria</taxon>
        <taxon>Bacillati</taxon>
        <taxon>Actinomycetota</taxon>
        <taxon>Actinomycetes</taxon>
        <taxon>Pseudonocardiales</taxon>
        <taxon>Pseudonocardiaceae</taxon>
        <taxon>Actinokineospora</taxon>
    </lineage>
</organism>